<keyword evidence="2" id="KW-1133">Transmembrane helix</keyword>
<evidence type="ECO:0000256" key="1">
    <source>
        <dbReference type="SAM" id="MobiDB-lite"/>
    </source>
</evidence>
<keyword evidence="2" id="KW-0472">Membrane</keyword>
<feature type="transmembrane region" description="Helical" evidence="2">
    <location>
        <begin position="305"/>
        <end position="326"/>
    </location>
</feature>
<feature type="compositionally biased region" description="Basic residues" evidence="1">
    <location>
        <begin position="334"/>
        <end position="350"/>
    </location>
</feature>
<gene>
    <name evidence="3" type="ORF">CAUS1442_LOCUS5969</name>
</gene>
<accession>A0A7R9ZN07</accession>
<dbReference type="AlphaFoldDB" id="A0A7R9ZN07"/>
<reference evidence="3" key="1">
    <citation type="submission" date="2021-01" db="EMBL/GenBank/DDBJ databases">
        <authorList>
            <person name="Corre E."/>
            <person name="Pelletier E."/>
            <person name="Niang G."/>
            <person name="Scheremetjew M."/>
            <person name="Finn R."/>
            <person name="Kale V."/>
            <person name="Holt S."/>
            <person name="Cochrane G."/>
            <person name="Meng A."/>
            <person name="Brown T."/>
            <person name="Cohen L."/>
        </authorList>
    </citation>
    <scope>NUCLEOTIDE SEQUENCE</scope>
    <source>
        <strain evidence="3">CCMP3328</strain>
    </source>
</reference>
<feature type="region of interest" description="Disordered" evidence="1">
    <location>
        <begin position="237"/>
        <end position="256"/>
    </location>
</feature>
<keyword evidence="2" id="KW-0812">Transmembrane</keyword>
<evidence type="ECO:0000256" key="2">
    <source>
        <dbReference type="SAM" id="Phobius"/>
    </source>
</evidence>
<protein>
    <submittedName>
        <fullName evidence="3">Uncharacterized protein</fullName>
    </submittedName>
</protein>
<name>A0A7R9ZN07_9STRA</name>
<organism evidence="3">
    <name type="scientific">Craspedostauros australis</name>
    <dbReference type="NCBI Taxonomy" id="1486917"/>
    <lineage>
        <taxon>Eukaryota</taxon>
        <taxon>Sar</taxon>
        <taxon>Stramenopiles</taxon>
        <taxon>Ochrophyta</taxon>
        <taxon>Bacillariophyta</taxon>
        <taxon>Bacillariophyceae</taxon>
        <taxon>Bacillariophycidae</taxon>
        <taxon>Naviculales</taxon>
        <taxon>Naviculaceae</taxon>
        <taxon>Craspedostauros</taxon>
    </lineage>
</organism>
<feature type="region of interest" description="Disordered" evidence="1">
    <location>
        <begin position="334"/>
        <end position="358"/>
    </location>
</feature>
<sequence length="358" mass="39413">MAGDASNATQDSFQMNQCGGASDQPGIWYSVVGNGNKHSLSMCIAGDNYGYQYDDSNNNDDDVIVSIHDGRCDTDATSCIAYETINARCSQGAVDTVQWMTLPNQTYHLQVRSAVSLPAFKGMIADAEEQTLRTRRDACDAIRDVSPNKAVDGTIDTTTANIFDDSMCGDSVERVGNFYRFFGTGKFVTANLCSVDSGNNRRNSSSNETARLSASIGVSCTMGVCLAHSPRHIASCSESHDNDGGGENGSNVRSGNLVNSHNHTIHRWLALKDRQYYIHISGSDAIDYVLSIEEDVEPLAKNTDVWTFLVISGIAFVGAMMLLRCYMCTMRPQRRRTESRKRRRYKKRRRELNPAAAC</sequence>
<dbReference type="EMBL" id="HBEF01009462">
    <property type="protein sequence ID" value="CAD8333864.1"/>
    <property type="molecule type" value="Transcribed_RNA"/>
</dbReference>
<proteinExistence type="predicted"/>
<evidence type="ECO:0000313" key="3">
    <source>
        <dbReference type="EMBL" id="CAD8333864.1"/>
    </source>
</evidence>